<name>A0A7H8UF75_ENTCL</name>
<evidence type="ECO:0000256" key="2">
    <source>
        <dbReference type="SAM" id="MobiDB-lite"/>
    </source>
</evidence>
<dbReference type="SUPFAM" id="SSF51182">
    <property type="entry name" value="RmlC-like cupins"/>
    <property type="match status" value="1"/>
</dbReference>
<dbReference type="InterPro" id="IPR014710">
    <property type="entry name" value="RmlC-like_jellyroll"/>
</dbReference>
<dbReference type="Proteomes" id="UP000509421">
    <property type="component" value="Chromosome"/>
</dbReference>
<organism evidence="3 4">
    <name type="scientific">Enterobacter cloacae</name>
    <dbReference type="NCBI Taxonomy" id="550"/>
    <lineage>
        <taxon>Bacteria</taxon>
        <taxon>Pseudomonadati</taxon>
        <taxon>Pseudomonadota</taxon>
        <taxon>Gammaproteobacteria</taxon>
        <taxon>Enterobacterales</taxon>
        <taxon>Enterobacteriaceae</taxon>
        <taxon>Enterobacter</taxon>
        <taxon>Enterobacter cloacae complex</taxon>
    </lineage>
</organism>
<dbReference type="RefSeq" id="WP_176609773.1">
    <property type="nucleotide sequence ID" value="NZ_CP056117.1"/>
</dbReference>
<reference evidence="3 4" key="1">
    <citation type="submission" date="2020-06" db="EMBL/GenBank/DDBJ databases">
        <title>Long-read sequencing of DSM26481-BlokeschLab.</title>
        <authorList>
            <person name="Blokesch M."/>
        </authorList>
    </citation>
    <scope>NUCLEOTIDE SEQUENCE [LARGE SCALE GENOMIC DNA]</scope>
    <source>
        <strain evidence="3 4">DSM 26481</strain>
    </source>
</reference>
<dbReference type="GO" id="GO:0019310">
    <property type="term" value="P:inositol catabolic process"/>
    <property type="evidence" value="ECO:0007669"/>
    <property type="project" value="InterPro"/>
</dbReference>
<dbReference type="InterPro" id="IPR024203">
    <property type="entry name" value="Deoxy-glucuronate_isom_IolB"/>
</dbReference>
<evidence type="ECO:0000313" key="3">
    <source>
        <dbReference type="EMBL" id="QKZ98239.1"/>
    </source>
</evidence>
<dbReference type="PANTHER" id="PTHR39193:SF1">
    <property type="entry name" value="5-DEOXY-GLUCURONATE ISOMERASE"/>
    <property type="match status" value="1"/>
</dbReference>
<dbReference type="GO" id="GO:0102482">
    <property type="term" value="F:5-deoxy-D-glucuronate isomerase activity"/>
    <property type="evidence" value="ECO:0007669"/>
    <property type="project" value="UniProtKB-EC"/>
</dbReference>
<dbReference type="GO" id="GO:0008880">
    <property type="term" value="F:glucuronate isomerase activity"/>
    <property type="evidence" value="ECO:0007669"/>
    <property type="project" value="InterPro"/>
</dbReference>
<dbReference type="PIRSF" id="PIRSF036628">
    <property type="entry name" value="IolB"/>
    <property type="match status" value="1"/>
</dbReference>
<evidence type="ECO:0000313" key="4">
    <source>
        <dbReference type="Proteomes" id="UP000509421"/>
    </source>
</evidence>
<dbReference type="Gene3D" id="2.60.120.10">
    <property type="entry name" value="Jelly Rolls"/>
    <property type="match status" value="2"/>
</dbReference>
<evidence type="ECO:0000256" key="1">
    <source>
        <dbReference type="ARBA" id="ARBA00023235"/>
    </source>
</evidence>
<proteinExistence type="predicted"/>
<keyword evidence="1 3" id="KW-0413">Isomerase</keyword>
<gene>
    <name evidence="3" type="primary">iolB</name>
    <name evidence="3" type="ORF">HWQ14_11365</name>
</gene>
<dbReference type="PANTHER" id="PTHR39193">
    <property type="entry name" value="5-DEOXY-GLUCURONATE ISOMERASE"/>
    <property type="match status" value="1"/>
</dbReference>
<dbReference type="Pfam" id="PF04962">
    <property type="entry name" value="KduI"/>
    <property type="match status" value="1"/>
</dbReference>
<dbReference type="AlphaFoldDB" id="A0A7H8UF75"/>
<protein>
    <submittedName>
        <fullName evidence="3">5-deoxy-glucuronate isomerase</fullName>
        <ecNumber evidence="3">5.3.1.30</ecNumber>
    </submittedName>
</protein>
<sequence length="274" mass="31145">MSRLLSRWQQPNAEGRTQSVTPERAGWEYVGFEAYELQEGQELTLPAVSEERCLVLVAGRASISTPSARFNDIGERMSPFERIKPWAVYVTPQEAVQVKALTRLELAVCAAPGKGAYPTRLIAPQDIDGEARGKGHNQRYVHNILPEDKPADSLLVVEVWTSEGCTSSYPSHKHDTDNPQQETYLEETYYHRLNPEQGFCMQRVYTDDRTLDECMAVYNRDVVMVPKGYHPVATMAGYDSYYLNVMAGPVRKWMFTWEDDHAWINRDYPAESGG</sequence>
<dbReference type="NCBIfam" id="TIGR04378">
    <property type="entry name" value="myo_inos_iolB"/>
    <property type="match status" value="1"/>
</dbReference>
<dbReference type="InterPro" id="IPR021120">
    <property type="entry name" value="KduI/IolB_isomerase"/>
</dbReference>
<accession>A0A7H8UF75</accession>
<feature type="compositionally biased region" description="Polar residues" evidence="2">
    <location>
        <begin position="7"/>
        <end position="20"/>
    </location>
</feature>
<dbReference type="EC" id="5.3.1.30" evidence="3"/>
<dbReference type="EMBL" id="CP056117">
    <property type="protein sequence ID" value="QKZ98239.1"/>
    <property type="molecule type" value="Genomic_DNA"/>
</dbReference>
<dbReference type="InterPro" id="IPR011051">
    <property type="entry name" value="RmlC_Cupin_sf"/>
</dbReference>
<feature type="region of interest" description="Disordered" evidence="2">
    <location>
        <begin position="1"/>
        <end position="20"/>
    </location>
</feature>